<sequence>MKYEEHQASVMVDGKALEEFNVEHTYDKNTNTHTCTAEIAYTHNANFSVRQTYFRKRKGEAVTVNLRVDGQFANNYICIGKSDQDEKFQGSFKGFRTANHGYKPFRWSRLAHRADIDDEKSSTSSLPPEAGTIKLHIDPRKNVKEQPLNANTSDGPLNANRLRPSKGMIKPALVVADAEVAQKPPTCSCSSDHDKSRPVVIMIWKYMLRDLIVDRSQGSPSATLGAPSSSSASNSTGSNAQSPAKRKRELDEEAEQLQSRWAAIKQERLQLRETTANVKPEPKDRPILRYGSTSCVMV</sequence>
<feature type="region of interest" description="Disordered" evidence="1">
    <location>
        <begin position="117"/>
        <end position="164"/>
    </location>
</feature>
<evidence type="ECO:0000256" key="1">
    <source>
        <dbReference type="SAM" id="MobiDB-lite"/>
    </source>
</evidence>
<keyword evidence="4" id="KW-1185">Reference proteome</keyword>
<dbReference type="EMBL" id="CCYA01000254">
    <property type="protein sequence ID" value="CEH17045.1"/>
    <property type="molecule type" value="Genomic_DNA"/>
</dbReference>
<dbReference type="OrthoDB" id="3364132at2759"/>
<protein>
    <recommendedName>
        <fullName evidence="2">DUF7918 domain-containing protein</fullName>
    </recommendedName>
</protein>
<name>A0A0P1BKJ6_9BASI</name>
<evidence type="ECO:0000313" key="3">
    <source>
        <dbReference type="EMBL" id="CEH17045.1"/>
    </source>
</evidence>
<organism evidence="3 4">
    <name type="scientific">Ceraceosorus bombacis</name>
    <dbReference type="NCBI Taxonomy" id="401625"/>
    <lineage>
        <taxon>Eukaryota</taxon>
        <taxon>Fungi</taxon>
        <taxon>Dikarya</taxon>
        <taxon>Basidiomycota</taxon>
        <taxon>Ustilaginomycotina</taxon>
        <taxon>Exobasidiomycetes</taxon>
        <taxon>Ceraceosorales</taxon>
        <taxon>Ceraceosoraceae</taxon>
        <taxon>Ceraceosorus</taxon>
    </lineage>
</organism>
<dbReference type="Proteomes" id="UP000054845">
    <property type="component" value="Unassembled WGS sequence"/>
</dbReference>
<feature type="compositionally biased region" description="Basic and acidic residues" evidence="1">
    <location>
        <begin position="135"/>
        <end position="144"/>
    </location>
</feature>
<feature type="domain" description="DUF7918" evidence="2">
    <location>
        <begin position="7"/>
        <end position="150"/>
    </location>
</feature>
<dbReference type="AlphaFoldDB" id="A0A0P1BKJ6"/>
<proteinExistence type="predicted"/>
<accession>A0A0P1BKJ6</accession>
<reference evidence="4" key="1">
    <citation type="submission" date="2014-09" db="EMBL/GenBank/DDBJ databases">
        <authorList>
            <person name="Sharma Rahul"/>
            <person name="Thines Marco"/>
        </authorList>
    </citation>
    <scope>NUCLEOTIDE SEQUENCE [LARGE SCALE GENOMIC DNA]</scope>
</reference>
<feature type="compositionally biased region" description="Low complexity" evidence="1">
    <location>
        <begin position="219"/>
        <end position="242"/>
    </location>
</feature>
<dbReference type="InterPro" id="IPR057678">
    <property type="entry name" value="DUF7918"/>
</dbReference>
<dbReference type="Pfam" id="PF25534">
    <property type="entry name" value="DUF7918"/>
    <property type="match status" value="1"/>
</dbReference>
<evidence type="ECO:0000259" key="2">
    <source>
        <dbReference type="Pfam" id="PF25534"/>
    </source>
</evidence>
<evidence type="ECO:0000313" key="4">
    <source>
        <dbReference type="Proteomes" id="UP000054845"/>
    </source>
</evidence>
<feature type="region of interest" description="Disordered" evidence="1">
    <location>
        <begin position="218"/>
        <end position="257"/>
    </location>
</feature>